<feature type="binding site" description="in other chain" evidence="4">
    <location>
        <begin position="238"/>
        <end position="239"/>
    </location>
    <ligand>
        <name>a purine D-ribonucleoside</name>
        <dbReference type="ChEBI" id="CHEBI:142355"/>
        <note>ligand shared between dimeric partners</note>
    </ligand>
</feature>
<dbReference type="PANTHER" id="PTHR43691">
    <property type="entry name" value="URIDINE PHOSPHORYLASE"/>
    <property type="match status" value="1"/>
</dbReference>
<gene>
    <name evidence="4 6" type="primary">deoD</name>
    <name evidence="6" type="ORF">PSQ19_13105</name>
</gene>
<feature type="site" description="Important for catalytic activity" evidence="4">
    <location>
        <position position="252"/>
    </location>
</feature>
<dbReference type="NCBIfam" id="NF004489">
    <property type="entry name" value="PRK05819.1"/>
    <property type="match status" value="1"/>
</dbReference>
<dbReference type="EMBL" id="CP118246">
    <property type="protein sequence ID" value="WDR01680.1"/>
    <property type="molecule type" value="Genomic_DNA"/>
</dbReference>
<dbReference type="Pfam" id="PF01048">
    <property type="entry name" value="PNP_UDP_1"/>
    <property type="match status" value="1"/>
</dbReference>
<dbReference type="HAMAP" id="MF_01627">
    <property type="entry name" value="Pur_nucleosid_phosp"/>
    <property type="match status" value="1"/>
</dbReference>
<feature type="binding site" description="in other chain" evidence="4">
    <location>
        <begin position="214"/>
        <end position="216"/>
    </location>
    <ligand>
        <name>a purine D-ribonucleoside</name>
        <dbReference type="ChEBI" id="CHEBI:142355"/>
        <note>ligand shared between dimeric partners</note>
    </ligand>
</feature>
<dbReference type="InterPro" id="IPR000845">
    <property type="entry name" value="Nucleoside_phosphorylase_d"/>
</dbReference>
<feature type="binding site" description="in other chain" evidence="4">
    <location>
        <begin position="121"/>
        <end position="124"/>
    </location>
    <ligand>
        <name>phosphate</name>
        <dbReference type="ChEBI" id="CHEBI:43474"/>
        <note>ligand shared between dimeric partners</note>
    </ligand>
</feature>
<dbReference type="Proteomes" id="UP001220530">
    <property type="component" value="Chromosome"/>
</dbReference>
<feature type="binding site" description="in other chain" evidence="4">
    <location>
        <position position="54"/>
    </location>
    <ligand>
        <name>phosphate</name>
        <dbReference type="ChEBI" id="CHEBI:43474"/>
        <note>ligand shared between dimeric partners</note>
    </ligand>
</feature>
<dbReference type="InterPro" id="IPR004402">
    <property type="entry name" value="DeoD-type"/>
</dbReference>
<dbReference type="SUPFAM" id="SSF53167">
    <property type="entry name" value="Purine and uridine phosphorylases"/>
    <property type="match status" value="1"/>
</dbReference>
<dbReference type="InterPro" id="IPR035994">
    <property type="entry name" value="Nucleoside_phosphorylase_sf"/>
</dbReference>
<dbReference type="RefSeq" id="WP_282218090.1">
    <property type="nucleotide sequence ID" value="NZ_CP118246.1"/>
</dbReference>
<accession>A0ABY7YL29</accession>
<sequence>MNVNLGKVKAARRTLALQRAQWQCLAQSNNQEPIMTPHNHAKPGDYAETVLLPGDPLRAKWIAETFFEVPKLVNSVRNCLGYTGTWKGKPVSVQASGMGQPSLAIYVHELINNYGVKSLIRVGTCGGLNSNVKVRDIILAQGASTDSSIVKGRFGAFNFAPIADFGLLRIAAEKADAAGLRFHAGNILSSDIFYHADGLAGYDKLPDHGVIGVEMEAATLYTLAARFNVKALTICTMTDCLITHEEIDAEQRQTSLSDMVTLALDVAIAD</sequence>
<dbReference type="PANTHER" id="PTHR43691:SF11">
    <property type="entry name" value="FI09636P-RELATED"/>
    <property type="match status" value="1"/>
</dbReference>
<protein>
    <recommendedName>
        <fullName evidence="4">Purine nucleoside phosphorylase DeoD-type</fullName>
        <shortName evidence="4">PNP</shortName>
        <ecNumber evidence="4">2.4.2.1</ecNumber>
    </recommendedName>
</protein>
<evidence type="ECO:0000256" key="4">
    <source>
        <dbReference type="HAMAP-Rule" id="MF_01627"/>
    </source>
</evidence>
<evidence type="ECO:0000259" key="5">
    <source>
        <dbReference type="Pfam" id="PF01048"/>
    </source>
</evidence>
<feature type="binding site" description="in other chain" evidence="4">
    <location>
        <position position="58"/>
    </location>
    <ligand>
        <name>phosphate</name>
        <dbReference type="ChEBI" id="CHEBI:43474"/>
        <note>ligand shared between dimeric partners</note>
    </ligand>
</feature>
<feature type="active site" description="Proton donor" evidence="4">
    <location>
        <position position="239"/>
    </location>
</feature>
<dbReference type="NCBIfam" id="TIGR00107">
    <property type="entry name" value="deoD"/>
    <property type="match status" value="1"/>
</dbReference>
<proteinExistence type="inferred from homology"/>
<comment type="catalytic activity">
    <reaction evidence="4">
        <text>a purine D-ribonucleoside + phosphate = a purine nucleobase + alpha-D-ribose 1-phosphate</text>
        <dbReference type="Rhea" id="RHEA:19805"/>
        <dbReference type="ChEBI" id="CHEBI:26386"/>
        <dbReference type="ChEBI" id="CHEBI:43474"/>
        <dbReference type="ChEBI" id="CHEBI:57720"/>
        <dbReference type="ChEBI" id="CHEBI:142355"/>
        <dbReference type="EC" id="2.4.2.1"/>
    </reaction>
</comment>
<feature type="binding site" evidence="4">
    <location>
        <position position="38"/>
    </location>
    <ligand>
        <name>a purine D-ribonucleoside</name>
        <dbReference type="ChEBI" id="CHEBI:142355"/>
        <note>ligand shared between dimeric partners</note>
    </ligand>
</feature>
<feature type="binding site" evidence="4">
    <location>
        <position position="77"/>
    </location>
    <ligand>
        <name>phosphate</name>
        <dbReference type="ChEBI" id="CHEBI:43474"/>
        <note>ligand shared between dimeric partners</note>
    </ligand>
</feature>
<name>A0ABY7YL29_9HYPH</name>
<feature type="domain" description="Nucleoside phosphorylase" evidence="5">
    <location>
        <begin position="50"/>
        <end position="253"/>
    </location>
</feature>
<dbReference type="Gene3D" id="3.40.50.1580">
    <property type="entry name" value="Nucleoside phosphorylase domain"/>
    <property type="match status" value="1"/>
</dbReference>
<keyword evidence="7" id="KW-1185">Reference proteome</keyword>
<comment type="catalytic activity">
    <reaction evidence="4">
        <text>a purine 2'-deoxy-D-ribonucleoside + phosphate = a purine nucleobase + 2-deoxy-alpha-D-ribose 1-phosphate</text>
        <dbReference type="Rhea" id="RHEA:36431"/>
        <dbReference type="ChEBI" id="CHEBI:26386"/>
        <dbReference type="ChEBI" id="CHEBI:43474"/>
        <dbReference type="ChEBI" id="CHEBI:57259"/>
        <dbReference type="ChEBI" id="CHEBI:142361"/>
        <dbReference type="EC" id="2.4.2.1"/>
    </reaction>
</comment>
<keyword evidence="2 4" id="KW-0808">Transferase</keyword>
<evidence type="ECO:0000313" key="6">
    <source>
        <dbReference type="EMBL" id="WDR01680.1"/>
    </source>
</evidence>
<comment type="similarity">
    <text evidence="4">Belongs to the PNP/UDP phosphorylase family.</text>
</comment>
<dbReference type="CDD" id="cd09006">
    <property type="entry name" value="PNP_EcPNPI-like"/>
    <property type="match status" value="1"/>
</dbReference>
<comment type="function">
    <text evidence="4">Catalyzes the reversible phosphorolytic breakdown of the N-glycosidic bond in the beta-(deoxy)ribonucleoside molecules, with the formation of the corresponding free purine bases and pentose-1-phosphate.</text>
</comment>
<reference evidence="6 7" key="1">
    <citation type="submission" date="2023-02" db="EMBL/GenBank/DDBJ databases">
        <title>Devosia algicola sp. nov., isolated from the phycosphere of marine algae.</title>
        <authorList>
            <person name="Kim J.M."/>
            <person name="Lee J.K."/>
            <person name="Choi B.J."/>
            <person name="Bayburt H."/>
            <person name="Jeon C.O."/>
        </authorList>
    </citation>
    <scope>NUCLEOTIDE SEQUENCE [LARGE SCALE GENOMIC DNA]</scope>
    <source>
        <strain evidence="6 7">G20-9</strain>
    </source>
</reference>
<evidence type="ECO:0000313" key="7">
    <source>
        <dbReference type="Proteomes" id="UP001220530"/>
    </source>
</evidence>
<keyword evidence="1 4" id="KW-0328">Glycosyltransferase</keyword>
<organism evidence="6 7">
    <name type="scientific">Devosia algicola</name>
    <dbReference type="NCBI Taxonomy" id="3026418"/>
    <lineage>
        <taxon>Bacteria</taxon>
        <taxon>Pseudomonadati</taxon>
        <taxon>Pseudomonadota</taxon>
        <taxon>Alphaproteobacteria</taxon>
        <taxon>Hyphomicrobiales</taxon>
        <taxon>Devosiaceae</taxon>
        <taxon>Devosia</taxon>
    </lineage>
</organism>
<evidence type="ECO:0000256" key="2">
    <source>
        <dbReference type="ARBA" id="ARBA00022679"/>
    </source>
</evidence>
<evidence type="ECO:0000256" key="3">
    <source>
        <dbReference type="ARBA" id="ARBA00048447"/>
    </source>
</evidence>
<dbReference type="GO" id="GO:0004731">
    <property type="term" value="F:purine-nucleoside phosphorylase activity"/>
    <property type="evidence" value="ECO:0007669"/>
    <property type="project" value="UniProtKB-EC"/>
</dbReference>
<comment type="subunit">
    <text evidence="4">Homohexamer; trimer of homodimers.</text>
</comment>
<evidence type="ECO:0000256" key="1">
    <source>
        <dbReference type="ARBA" id="ARBA00022676"/>
    </source>
</evidence>
<dbReference type="EC" id="2.4.2.1" evidence="4"/>
<comment type="catalytic activity">
    <reaction evidence="3">
        <text>uridine + phosphate = alpha-D-ribose 1-phosphate + uracil</text>
        <dbReference type="Rhea" id="RHEA:24388"/>
        <dbReference type="ChEBI" id="CHEBI:16704"/>
        <dbReference type="ChEBI" id="CHEBI:17568"/>
        <dbReference type="ChEBI" id="CHEBI:43474"/>
        <dbReference type="ChEBI" id="CHEBI:57720"/>
        <dbReference type="EC" id="2.4.2.3"/>
    </reaction>
</comment>